<evidence type="ECO:0000313" key="8">
    <source>
        <dbReference type="Proteomes" id="UP001299546"/>
    </source>
</evidence>
<keyword evidence="8" id="KW-1185">Reference proteome</keyword>
<dbReference type="InterPro" id="IPR002942">
    <property type="entry name" value="S4_RNA-bd"/>
</dbReference>
<dbReference type="SMART" id="SM00363">
    <property type="entry name" value="S4"/>
    <property type="match status" value="1"/>
</dbReference>
<dbReference type="PROSITE" id="PS50889">
    <property type="entry name" value="S4"/>
    <property type="match status" value="1"/>
</dbReference>
<organism evidence="7 8">
    <name type="scientific">Bariatricus massiliensis</name>
    <dbReference type="NCBI Taxonomy" id="1745713"/>
    <lineage>
        <taxon>Bacteria</taxon>
        <taxon>Bacillati</taxon>
        <taxon>Bacillota</taxon>
        <taxon>Clostridia</taxon>
        <taxon>Lachnospirales</taxon>
        <taxon>Lachnospiraceae</taxon>
        <taxon>Bariatricus</taxon>
    </lineage>
</organism>
<keyword evidence="3 5" id="KW-0413">Isomerase</keyword>
<dbReference type="SUPFAM" id="SSF55174">
    <property type="entry name" value="Alpha-L RNA-binding motif"/>
    <property type="match status" value="1"/>
</dbReference>
<proteinExistence type="inferred from homology"/>
<evidence type="ECO:0000313" key="7">
    <source>
        <dbReference type="EMBL" id="MCB7386166.1"/>
    </source>
</evidence>
<dbReference type="InterPro" id="IPR036986">
    <property type="entry name" value="S4_RNA-bd_sf"/>
</dbReference>
<dbReference type="NCBIfam" id="TIGR00005">
    <property type="entry name" value="rluA_subfam"/>
    <property type="match status" value="1"/>
</dbReference>
<comment type="similarity">
    <text evidence="2 5">Belongs to the pseudouridine synthase RluA family.</text>
</comment>
<evidence type="ECO:0000256" key="4">
    <source>
        <dbReference type="PROSITE-ProRule" id="PRU00182"/>
    </source>
</evidence>
<evidence type="ECO:0000256" key="5">
    <source>
        <dbReference type="RuleBase" id="RU362028"/>
    </source>
</evidence>
<dbReference type="Pfam" id="PF00849">
    <property type="entry name" value="PseudoU_synth_2"/>
    <property type="match status" value="1"/>
</dbReference>
<dbReference type="Gene3D" id="3.30.2350.10">
    <property type="entry name" value="Pseudouridine synthase"/>
    <property type="match status" value="1"/>
</dbReference>
<reference evidence="7 8" key="1">
    <citation type="submission" date="2021-10" db="EMBL/GenBank/DDBJ databases">
        <title>Collection of gut derived symbiotic bacterial strains cultured from healthy donors.</title>
        <authorList>
            <person name="Lin H."/>
            <person name="Littmann E."/>
            <person name="Kohout C."/>
            <person name="Pamer E.G."/>
        </authorList>
    </citation>
    <scope>NUCLEOTIDE SEQUENCE [LARGE SCALE GENOMIC DNA]</scope>
    <source>
        <strain evidence="7 8">DFI.1.165</strain>
    </source>
</reference>
<dbReference type="EC" id="5.4.99.-" evidence="5"/>
<protein>
    <recommendedName>
        <fullName evidence="5">Pseudouridine synthase</fullName>
        <ecNumber evidence="5">5.4.99.-</ecNumber>
    </recommendedName>
</protein>
<dbReference type="CDD" id="cd00165">
    <property type="entry name" value="S4"/>
    <property type="match status" value="1"/>
</dbReference>
<evidence type="ECO:0000259" key="6">
    <source>
        <dbReference type="SMART" id="SM00363"/>
    </source>
</evidence>
<dbReference type="InterPro" id="IPR050188">
    <property type="entry name" value="RluA_PseudoU_synthase"/>
</dbReference>
<gene>
    <name evidence="7" type="ORF">LIZ65_02595</name>
</gene>
<dbReference type="PANTHER" id="PTHR21600">
    <property type="entry name" value="MITOCHONDRIAL RNA PSEUDOURIDINE SYNTHASE"/>
    <property type="match status" value="1"/>
</dbReference>
<dbReference type="EMBL" id="JAJCIS010000001">
    <property type="protein sequence ID" value="MCB7386166.1"/>
    <property type="molecule type" value="Genomic_DNA"/>
</dbReference>
<dbReference type="InterPro" id="IPR020103">
    <property type="entry name" value="PsdUridine_synth_cat_dom_sf"/>
</dbReference>
<feature type="domain" description="RNA-binding S4" evidence="6">
    <location>
        <begin position="14"/>
        <end position="78"/>
    </location>
</feature>
<evidence type="ECO:0000256" key="1">
    <source>
        <dbReference type="ARBA" id="ARBA00000073"/>
    </source>
</evidence>
<dbReference type="RefSeq" id="WP_066732395.1">
    <property type="nucleotide sequence ID" value="NZ_JAJCIQ010000001.1"/>
</dbReference>
<evidence type="ECO:0000256" key="3">
    <source>
        <dbReference type="ARBA" id="ARBA00023235"/>
    </source>
</evidence>
<accession>A0ABS8DCM4</accession>
<sequence>MKTEMFQVEKDDGERIDKFLSGEMTDFSRSYIQKLIKEGCVHVNGATVKANYKLSFDDNILVEIPELSEPDILPEDIPLDILYEDEDILIVNKPKGMVVHPAAGHYSGTLVNALMFHCKDNLSGINGVMRPGIVHRIDMDTTGSLLVCKNDMAHQSLAEQLKEHSIKRVYHAIVHGNLKEDKGTIDAPIGRHPTDRKKMSVNYKNGREAVTHYQVLERFGSYTYIACRLETGRTHQIRVHMASIHHPLLGDRVYGPQKCPYPLTGQTLHAKILGIRHPRTGEYMEFDAPLPEYFELLLDKLHHIS</sequence>
<dbReference type="PANTHER" id="PTHR21600:SF44">
    <property type="entry name" value="RIBOSOMAL LARGE SUBUNIT PSEUDOURIDINE SYNTHASE D"/>
    <property type="match status" value="1"/>
</dbReference>
<dbReference type="InterPro" id="IPR006225">
    <property type="entry name" value="PsdUridine_synth_RluC/D"/>
</dbReference>
<dbReference type="SUPFAM" id="SSF55120">
    <property type="entry name" value="Pseudouridine synthase"/>
    <property type="match status" value="1"/>
</dbReference>
<dbReference type="Pfam" id="PF01479">
    <property type="entry name" value="S4"/>
    <property type="match status" value="1"/>
</dbReference>
<evidence type="ECO:0000256" key="2">
    <source>
        <dbReference type="ARBA" id="ARBA00010876"/>
    </source>
</evidence>
<keyword evidence="4" id="KW-0694">RNA-binding</keyword>
<name>A0ABS8DCM4_9FIRM</name>
<dbReference type="InterPro" id="IPR006145">
    <property type="entry name" value="PsdUridine_synth_RsuA/RluA"/>
</dbReference>
<dbReference type="CDD" id="cd02869">
    <property type="entry name" value="PseudoU_synth_RluA_like"/>
    <property type="match status" value="1"/>
</dbReference>
<dbReference type="Gene3D" id="3.10.290.10">
    <property type="entry name" value="RNA-binding S4 domain"/>
    <property type="match status" value="1"/>
</dbReference>
<dbReference type="Proteomes" id="UP001299546">
    <property type="component" value="Unassembled WGS sequence"/>
</dbReference>
<comment type="catalytic activity">
    <reaction evidence="1 5">
        <text>a uridine in RNA = a pseudouridine in RNA</text>
        <dbReference type="Rhea" id="RHEA:48348"/>
        <dbReference type="Rhea" id="RHEA-COMP:12068"/>
        <dbReference type="Rhea" id="RHEA-COMP:12069"/>
        <dbReference type="ChEBI" id="CHEBI:65314"/>
        <dbReference type="ChEBI" id="CHEBI:65315"/>
    </reaction>
</comment>
<comment type="function">
    <text evidence="5">Responsible for synthesis of pseudouridine from uracil.</text>
</comment>
<comment type="caution">
    <text evidence="7">The sequence shown here is derived from an EMBL/GenBank/DDBJ whole genome shotgun (WGS) entry which is preliminary data.</text>
</comment>